<evidence type="ECO:0000256" key="1">
    <source>
        <dbReference type="ARBA" id="ARBA00023015"/>
    </source>
</evidence>
<dbReference type="InterPro" id="IPR050959">
    <property type="entry name" value="MarA-like"/>
</dbReference>
<dbReference type="SMART" id="SM00342">
    <property type="entry name" value="HTH_ARAC"/>
    <property type="match status" value="1"/>
</dbReference>
<dbReference type="eggNOG" id="COG2207">
    <property type="taxonomic scope" value="Bacteria"/>
</dbReference>
<dbReference type="Proteomes" id="UP000001662">
    <property type="component" value="Chromosome"/>
</dbReference>
<dbReference type="RefSeq" id="WP_013272450.1">
    <property type="nucleotide sequence ID" value="NC_014376.1"/>
</dbReference>
<dbReference type="InterPro" id="IPR018060">
    <property type="entry name" value="HTH_AraC"/>
</dbReference>
<dbReference type="PANTHER" id="PTHR47504:SF5">
    <property type="entry name" value="RIGHT ORIGIN-BINDING PROTEIN"/>
    <property type="match status" value="1"/>
</dbReference>
<evidence type="ECO:0000313" key="6">
    <source>
        <dbReference type="Proteomes" id="UP000001662"/>
    </source>
</evidence>
<evidence type="ECO:0000313" key="5">
    <source>
        <dbReference type="EMBL" id="ADL04361.1"/>
    </source>
</evidence>
<dbReference type="STRING" id="610130.Closa_1776"/>
<dbReference type="SUPFAM" id="SSF55136">
    <property type="entry name" value="Probable bacterial effector-binding domain"/>
    <property type="match status" value="1"/>
</dbReference>
<dbReference type="HOGENOM" id="CLU_000445_81_1_9"/>
<dbReference type="InterPro" id="IPR029441">
    <property type="entry name" value="Cass2"/>
</dbReference>
<evidence type="ECO:0000256" key="3">
    <source>
        <dbReference type="ARBA" id="ARBA00023163"/>
    </source>
</evidence>
<dbReference type="AlphaFoldDB" id="D9QZB0"/>
<evidence type="ECO:0000259" key="4">
    <source>
        <dbReference type="PROSITE" id="PS01124"/>
    </source>
</evidence>
<proteinExistence type="predicted"/>
<sequence length="285" mass="32409">MEWTECISKAISYIEDNITEELTMEDIAKQAMISPFYFQKGFALLCGFTVGDYIKKRRLTLAGSELVSSERKIIDIALKYGYESPDSFTKAFTRFHGATPSSVRKGETMIKSFASLKIKLILEGGFTLDYKIVKKDEFTIIGVSKVCKYEEAATEIPKFWADYYQTGKSDLVCSMYGVSIDENMGSNEFEYLIADNYNPIEEIAEGFITRVIPKHTWAVFPCKGAASHSLQDVHKKIFSEWLPGCKDYEIAAGYNIEMYSDPAGYTNGVQDEKYYCEIWIPVKQK</sequence>
<dbReference type="PRINTS" id="PR00032">
    <property type="entry name" value="HTHARAC"/>
</dbReference>
<dbReference type="GO" id="GO:0043565">
    <property type="term" value="F:sequence-specific DNA binding"/>
    <property type="evidence" value="ECO:0007669"/>
    <property type="project" value="InterPro"/>
</dbReference>
<keyword evidence="1" id="KW-0805">Transcription regulation</keyword>
<protein>
    <submittedName>
        <fullName evidence="5">Transcriptional regulator, AraC family</fullName>
    </submittedName>
</protein>
<dbReference type="PaxDb" id="610130-Closa_1776"/>
<name>D9QZB0_LACSW</name>
<dbReference type="KEGG" id="csh:Closa_1776"/>
<dbReference type="InterPro" id="IPR011256">
    <property type="entry name" value="Reg_factor_effector_dom_sf"/>
</dbReference>
<accession>D9QZB0</accession>
<dbReference type="InterPro" id="IPR020449">
    <property type="entry name" value="Tscrpt_reg_AraC-type_HTH"/>
</dbReference>
<dbReference type="PANTHER" id="PTHR47504">
    <property type="entry name" value="RIGHT ORIGIN-BINDING PROTEIN"/>
    <property type="match status" value="1"/>
</dbReference>
<dbReference type="Pfam" id="PF12833">
    <property type="entry name" value="HTH_18"/>
    <property type="match status" value="1"/>
</dbReference>
<dbReference type="InterPro" id="IPR010499">
    <property type="entry name" value="AraC_E-bd"/>
</dbReference>
<evidence type="ECO:0000256" key="2">
    <source>
        <dbReference type="ARBA" id="ARBA00023125"/>
    </source>
</evidence>
<reference evidence="5" key="1">
    <citation type="submission" date="2010-07" db="EMBL/GenBank/DDBJ databases">
        <title>Complete sequence of Clostridium saccharolyticum WM1.</title>
        <authorList>
            <consortium name="US DOE Joint Genome Institute"/>
            <person name="Lucas S."/>
            <person name="Copeland A."/>
            <person name="Lapidus A."/>
            <person name="Cheng J.-F."/>
            <person name="Bruce D."/>
            <person name="Goodwin L."/>
            <person name="Pitluck S."/>
            <person name="Chertkov O."/>
            <person name="Detter J.C."/>
            <person name="Han C."/>
            <person name="Tapia R."/>
            <person name="Land M."/>
            <person name="Hauser L."/>
            <person name="Chang Y.-J."/>
            <person name="Jeffries C."/>
            <person name="Kyrpides N."/>
            <person name="Ivanova N."/>
            <person name="Mikhailova N."/>
            <person name="Mouttaki H."/>
            <person name="Lin L."/>
            <person name="Zhou J."/>
            <person name="Hemme C.L."/>
            <person name="Woyke T."/>
        </authorList>
    </citation>
    <scope>NUCLEOTIDE SEQUENCE [LARGE SCALE GENOMIC DNA]</scope>
    <source>
        <strain evidence="5">WM1</strain>
    </source>
</reference>
<keyword evidence="3" id="KW-0804">Transcription</keyword>
<dbReference type="InterPro" id="IPR009057">
    <property type="entry name" value="Homeodomain-like_sf"/>
</dbReference>
<dbReference type="EMBL" id="CP002109">
    <property type="protein sequence ID" value="ADL04361.1"/>
    <property type="molecule type" value="Genomic_DNA"/>
</dbReference>
<dbReference type="SMART" id="SM00871">
    <property type="entry name" value="AraC_E_bind"/>
    <property type="match status" value="1"/>
</dbReference>
<dbReference type="Gene3D" id="3.20.80.10">
    <property type="entry name" value="Regulatory factor, effector binding domain"/>
    <property type="match status" value="1"/>
</dbReference>
<organism evidence="5 6">
    <name type="scientific">Lacrimispora saccharolytica (strain ATCC 35040 / DSM 2544 / NRCC 2533 / WM1)</name>
    <name type="common">Clostridium saccharolyticum</name>
    <dbReference type="NCBI Taxonomy" id="610130"/>
    <lineage>
        <taxon>Bacteria</taxon>
        <taxon>Bacillati</taxon>
        <taxon>Bacillota</taxon>
        <taxon>Clostridia</taxon>
        <taxon>Lachnospirales</taxon>
        <taxon>Lachnospiraceae</taxon>
        <taxon>Lacrimispora</taxon>
    </lineage>
</organism>
<dbReference type="OrthoDB" id="9801123at2"/>
<dbReference type="PROSITE" id="PS01124">
    <property type="entry name" value="HTH_ARAC_FAMILY_2"/>
    <property type="match status" value="1"/>
</dbReference>
<keyword evidence="6" id="KW-1185">Reference proteome</keyword>
<feature type="domain" description="HTH araC/xylS-type" evidence="4">
    <location>
        <begin position="8"/>
        <end position="106"/>
    </location>
</feature>
<keyword evidence="2" id="KW-0238">DNA-binding</keyword>
<dbReference type="GO" id="GO:0003700">
    <property type="term" value="F:DNA-binding transcription factor activity"/>
    <property type="evidence" value="ECO:0007669"/>
    <property type="project" value="InterPro"/>
</dbReference>
<dbReference type="eggNOG" id="COG3708">
    <property type="taxonomic scope" value="Bacteria"/>
</dbReference>
<gene>
    <name evidence="5" type="ordered locus">Closa_1776</name>
</gene>
<dbReference type="SUPFAM" id="SSF46689">
    <property type="entry name" value="Homeodomain-like"/>
    <property type="match status" value="2"/>
</dbReference>
<dbReference type="Pfam" id="PF14526">
    <property type="entry name" value="Cass2"/>
    <property type="match status" value="1"/>
</dbReference>
<dbReference type="Gene3D" id="1.10.10.60">
    <property type="entry name" value="Homeodomain-like"/>
    <property type="match status" value="2"/>
</dbReference>